<evidence type="ECO:0008006" key="6">
    <source>
        <dbReference type="Google" id="ProtNLM"/>
    </source>
</evidence>
<reference evidence="4 5" key="1">
    <citation type="submission" date="2019-02" db="EMBL/GenBank/DDBJ databases">
        <title>Genome sequencing of the rare red list fungi Hericium alpestre (H. flagellum).</title>
        <authorList>
            <person name="Buettner E."/>
            <person name="Kellner H."/>
        </authorList>
    </citation>
    <scope>NUCLEOTIDE SEQUENCE [LARGE SCALE GENOMIC DNA]</scope>
    <source>
        <strain evidence="4 5">DSM 108284</strain>
    </source>
</reference>
<keyword evidence="3" id="KW-0788">Thiol protease</keyword>
<dbReference type="SUPFAM" id="SSF54001">
    <property type="entry name" value="Cysteine proteinases"/>
    <property type="match status" value="1"/>
</dbReference>
<dbReference type="Gene3D" id="3.90.70.10">
    <property type="entry name" value="Cysteine proteinases"/>
    <property type="match status" value="1"/>
</dbReference>
<dbReference type="EMBL" id="SFCI01002614">
    <property type="protein sequence ID" value="TFY73707.1"/>
    <property type="molecule type" value="Genomic_DNA"/>
</dbReference>
<keyword evidence="1" id="KW-0645">Protease</keyword>
<accession>A0A4Y9ZI69</accession>
<evidence type="ECO:0000313" key="4">
    <source>
        <dbReference type="EMBL" id="TFY73707.1"/>
    </source>
</evidence>
<keyword evidence="2" id="KW-0378">Hydrolase</keyword>
<dbReference type="AlphaFoldDB" id="A0A4Y9ZI69"/>
<dbReference type="InterPro" id="IPR004134">
    <property type="entry name" value="Peptidase_C1B"/>
</dbReference>
<dbReference type="GO" id="GO:0005737">
    <property type="term" value="C:cytoplasm"/>
    <property type="evidence" value="ECO:0007669"/>
    <property type="project" value="TreeGrafter"/>
</dbReference>
<comment type="caution">
    <text evidence="4">The sequence shown here is derived from an EMBL/GenBank/DDBJ whole genome shotgun (WGS) entry which is preliminary data.</text>
</comment>
<dbReference type="Pfam" id="PF03051">
    <property type="entry name" value="Peptidase_C1_2"/>
    <property type="match status" value="1"/>
</dbReference>
<evidence type="ECO:0000313" key="5">
    <source>
        <dbReference type="Proteomes" id="UP000298061"/>
    </source>
</evidence>
<dbReference type="STRING" id="135208.A0A4Y9ZI69"/>
<dbReference type="Proteomes" id="UP000298061">
    <property type="component" value="Unassembled WGS sequence"/>
</dbReference>
<dbReference type="GO" id="GO:0006508">
    <property type="term" value="P:proteolysis"/>
    <property type="evidence" value="ECO:0007669"/>
    <property type="project" value="UniProtKB-KW"/>
</dbReference>
<proteinExistence type="predicted"/>
<protein>
    <recommendedName>
        <fullName evidence="6">Bleomycin hydrolase</fullName>
    </recommendedName>
</protein>
<evidence type="ECO:0000256" key="2">
    <source>
        <dbReference type="ARBA" id="ARBA00022801"/>
    </source>
</evidence>
<dbReference type="PANTHER" id="PTHR10363">
    <property type="entry name" value="BLEOMYCIN HYDROLASE"/>
    <property type="match status" value="1"/>
</dbReference>
<keyword evidence="5" id="KW-1185">Reference proteome</keyword>
<dbReference type="GO" id="GO:0070005">
    <property type="term" value="F:cysteine-type aminopeptidase activity"/>
    <property type="evidence" value="ECO:0007669"/>
    <property type="project" value="InterPro"/>
</dbReference>
<dbReference type="PANTHER" id="PTHR10363:SF2">
    <property type="entry name" value="BLEOMYCIN HYDROLASE"/>
    <property type="match status" value="1"/>
</dbReference>
<evidence type="ECO:0000256" key="3">
    <source>
        <dbReference type="ARBA" id="ARBA00022807"/>
    </source>
</evidence>
<organism evidence="4 5">
    <name type="scientific">Hericium alpestre</name>
    <dbReference type="NCBI Taxonomy" id="135208"/>
    <lineage>
        <taxon>Eukaryota</taxon>
        <taxon>Fungi</taxon>
        <taxon>Dikarya</taxon>
        <taxon>Basidiomycota</taxon>
        <taxon>Agaricomycotina</taxon>
        <taxon>Agaricomycetes</taxon>
        <taxon>Russulales</taxon>
        <taxon>Hericiaceae</taxon>
        <taxon>Hericium</taxon>
    </lineage>
</organism>
<dbReference type="GO" id="GO:0009636">
    <property type="term" value="P:response to toxic substance"/>
    <property type="evidence" value="ECO:0007669"/>
    <property type="project" value="TreeGrafter"/>
</dbReference>
<gene>
    <name evidence="4" type="ORF">EWM64_g10305</name>
</gene>
<dbReference type="InterPro" id="IPR038765">
    <property type="entry name" value="Papain-like_cys_pep_sf"/>
</dbReference>
<evidence type="ECO:0000256" key="1">
    <source>
        <dbReference type="ARBA" id="ARBA00022670"/>
    </source>
</evidence>
<sequence>MDTNLFEYENAFDIKLSLTKAERVQTGESAMTHAMVISGVHLDPQTSKPLRYKVENSWGDSAGEKGYFVMTDRWFEEFVYQVVVPKALAPKDLVKVFEKDERTVLAAWDPMGALA</sequence>
<dbReference type="OrthoDB" id="2666448at2759"/>
<dbReference type="GO" id="GO:0043418">
    <property type="term" value="P:homocysteine catabolic process"/>
    <property type="evidence" value="ECO:0007669"/>
    <property type="project" value="TreeGrafter"/>
</dbReference>
<name>A0A4Y9ZI69_9AGAM</name>